<accession>A0A8S1HQQ4</accession>
<evidence type="ECO:0000313" key="2">
    <source>
        <dbReference type="Proteomes" id="UP000835052"/>
    </source>
</evidence>
<evidence type="ECO:0000313" key="1">
    <source>
        <dbReference type="EMBL" id="CAD6197242.1"/>
    </source>
</evidence>
<reference evidence="1" key="1">
    <citation type="submission" date="2020-10" db="EMBL/GenBank/DDBJ databases">
        <authorList>
            <person name="Kikuchi T."/>
        </authorList>
    </citation>
    <scope>NUCLEOTIDE SEQUENCE</scope>
    <source>
        <strain evidence="1">NKZ352</strain>
    </source>
</reference>
<dbReference type="EMBL" id="CAJGYM010000088">
    <property type="protein sequence ID" value="CAD6197242.1"/>
    <property type="molecule type" value="Genomic_DNA"/>
</dbReference>
<protein>
    <submittedName>
        <fullName evidence="1">Uncharacterized protein</fullName>
    </submittedName>
</protein>
<dbReference type="AlphaFoldDB" id="A0A8S1HQQ4"/>
<proteinExistence type="predicted"/>
<name>A0A8S1HQQ4_9PELO</name>
<keyword evidence="2" id="KW-1185">Reference proteome</keyword>
<sequence>MEDRQQLQIKKRPKLLNKNWKQTSVLEIIDRLLLEQKLTAMSRNPPIKDATSSNSWRTELDQIRWRLNNTRYQPNALKSS</sequence>
<gene>
    <name evidence="1" type="ORF">CAUJ_LOCUS13151</name>
</gene>
<dbReference type="Proteomes" id="UP000835052">
    <property type="component" value="Unassembled WGS sequence"/>
</dbReference>
<organism evidence="1 2">
    <name type="scientific">Caenorhabditis auriculariae</name>
    <dbReference type="NCBI Taxonomy" id="2777116"/>
    <lineage>
        <taxon>Eukaryota</taxon>
        <taxon>Metazoa</taxon>
        <taxon>Ecdysozoa</taxon>
        <taxon>Nematoda</taxon>
        <taxon>Chromadorea</taxon>
        <taxon>Rhabditida</taxon>
        <taxon>Rhabditina</taxon>
        <taxon>Rhabditomorpha</taxon>
        <taxon>Rhabditoidea</taxon>
        <taxon>Rhabditidae</taxon>
        <taxon>Peloderinae</taxon>
        <taxon>Caenorhabditis</taxon>
    </lineage>
</organism>
<comment type="caution">
    <text evidence="1">The sequence shown here is derived from an EMBL/GenBank/DDBJ whole genome shotgun (WGS) entry which is preliminary data.</text>
</comment>